<accession>A0AAD4QTF6</accession>
<evidence type="ECO:0000313" key="2">
    <source>
        <dbReference type="Proteomes" id="UP001201812"/>
    </source>
</evidence>
<proteinExistence type="predicted"/>
<organism evidence="1 2">
    <name type="scientific">Ditylenchus destructor</name>
    <dbReference type="NCBI Taxonomy" id="166010"/>
    <lineage>
        <taxon>Eukaryota</taxon>
        <taxon>Metazoa</taxon>
        <taxon>Ecdysozoa</taxon>
        <taxon>Nematoda</taxon>
        <taxon>Chromadorea</taxon>
        <taxon>Rhabditida</taxon>
        <taxon>Tylenchina</taxon>
        <taxon>Tylenchomorpha</taxon>
        <taxon>Sphaerularioidea</taxon>
        <taxon>Anguinidae</taxon>
        <taxon>Anguininae</taxon>
        <taxon>Ditylenchus</taxon>
    </lineage>
</organism>
<protein>
    <submittedName>
        <fullName evidence="1">Uncharacterized protein</fullName>
    </submittedName>
</protein>
<comment type="caution">
    <text evidence="1">The sequence shown here is derived from an EMBL/GenBank/DDBJ whole genome shotgun (WGS) entry which is preliminary data.</text>
</comment>
<dbReference type="Proteomes" id="UP001201812">
    <property type="component" value="Unassembled WGS sequence"/>
</dbReference>
<reference evidence="1" key="1">
    <citation type="submission" date="2022-01" db="EMBL/GenBank/DDBJ databases">
        <title>Genome Sequence Resource for Two Populations of Ditylenchus destructor, the Migratory Endoparasitic Phytonematode.</title>
        <authorList>
            <person name="Zhang H."/>
            <person name="Lin R."/>
            <person name="Xie B."/>
        </authorList>
    </citation>
    <scope>NUCLEOTIDE SEQUENCE</scope>
    <source>
        <strain evidence="1">BazhouSP</strain>
    </source>
</reference>
<evidence type="ECO:0000313" key="1">
    <source>
        <dbReference type="EMBL" id="KAI1693264.1"/>
    </source>
</evidence>
<gene>
    <name evidence="1" type="ORF">DdX_20757</name>
</gene>
<dbReference type="AlphaFoldDB" id="A0AAD4QTF6"/>
<keyword evidence="2" id="KW-1185">Reference proteome</keyword>
<name>A0AAD4QTF6_9BILA</name>
<sequence>MFMNLQRGDEHQLVQCIESVQMVNWSRVANFAARNGPIVPHNVANGTDVDLAFEFVNNDVGKKLQLTISRMGIKAYILLNVVDV</sequence>
<dbReference type="EMBL" id="JAKKPZ010000654">
    <property type="protein sequence ID" value="KAI1693264.1"/>
    <property type="molecule type" value="Genomic_DNA"/>
</dbReference>